<protein>
    <submittedName>
        <fullName evidence="1">Uncharacterized protein</fullName>
    </submittedName>
</protein>
<dbReference type="EMBL" id="JQ513383">
    <property type="protein sequence ID" value="AFA44623.1"/>
    <property type="molecule type" value="Genomic_DNA"/>
</dbReference>
<dbReference type="RefSeq" id="YP_007007505.1">
    <property type="nucleotide sequence ID" value="NC_019526.1"/>
</dbReference>
<evidence type="ECO:0000313" key="2">
    <source>
        <dbReference type="Proteomes" id="UP000007524"/>
    </source>
</evidence>
<sequence length="88" mass="10547">MAYHTPHRHFIDKRGMAFKAMSDNRNTQMYFKDMTLEEAIEAVRNDRKLSKKVASVLNAFWFERTTNKEYKEKMIALGKVVREEKLYL</sequence>
<dbReference type="Proteomes" id="UP000007524">
    <property type="component" value="Segment"/>
</dbReference>
<name>H6X4F7_9CAUD</name>
<accession>H6X4F7</accession>
<gene>
    <name evidence="1" type="ORF">RaK2_00350</name>
</gene>
<evidence type="ECO:0000313" key="1">
    <source>
        <dbReference type="EMBL" id="AFA44623.1"/>
    </source>
</evidence>
<reference evidence="1 2" key="1">
    <citation type="journal article" date="2012" name="J. Virol.">
        <title>Genome of Klebsiella sp.-Infecting Bacteriophage vB_KleM_RaK2.</title>
        <authorList>
            <person name="Simoliunas E."/>
            <person name="Kaliniene L."/>
            <person name="Truncaite L."/>
            <person name="Klausa V."/>
            <person name="Zajanckauskaite A."/>
            <person name="Meskys R."/>
        </authorList>
    </citation>
    <scope>NUCLEOTIDE SEQUENCE [LARGE SCALE GENOMIC DNA]</scope>
</reference>
<proteinExistence type="predicted"/>
<keyword evidence="2" id="KW-1185">Reference proteome</keyword>
<organism evidence="1 2">
    <name type="scientific">Klebsiella phage vB_KleM_RaK2</name>
    <dbReference type="NCBI Taxonomy" id="1147094"/>
    <lineage>
        <taxon>Viruses</taxon>
        <taxon>Duplodnaviria</taxon>
        <taxon>Heunggongvirae</taxon>
        <taxon>Uroviricota</taxon>
        <taxon>Caudoviricetes</taxon>
        <taxon>Alcyoneusvirus</taxon>
        <taxon>Alcyoneusvirus RaK2</taxon>
    </lineage>
</organism>
<dbReference type="KEGG" id="vg:14012938"/>
<dbReference type="GeneID" id="14012938"/>